<dbReference type="PANTHER" id="PTHR44943">
    <property type="entry name" value="CELLULOSE SYNTHASE OPERON PROTEIN C"/>
    <property type="match status" value="1"/>
</dbReference>
<dbReference type="SUPFAM" id="SSF48452">
    <property type="entry name" value="TPR-like"/>
    <property type="match status" value="2"/>
</dbReference>
<dbReference type="EMBL" id="AP027081">
    <property type="protein sequence ID" value="BDU78792.1"/>
    <property type="molecule type" value="Genomic_DNA"/>
</dbReference>
<proteinExistence type="predicted"/>
<keyword evidence="1" id="KW-0677">Repeat</keyword>
<dbReference type="InterPro" id="IPR019734">
    <property type="entry name" value="TPR_rpt"/>
</dbReference>
<evidence type="ECO:0000256" key="3">
    <source>
        <dbReference type="PROSITE-ProRule" id="PRU00339"/>
    </source>
</evidence>
<dbReference type="KEGG" id="msea:METESE_37500"/>
<evidence type="ECO:0000313" key="5">
    <source>
        <dbReference type="EMBL" id="BDU78792.1"/>
    </source>
</evidence>
<feature type="repeat" description="TPR" evidence="3">
    <location>
        <begin position="236"/>
        <end position="269"/>
    </location>
</feature>
<feature type="compositionally biased region" description="Pro residues" evidence="4">
    <location>
        <begin position="64"/>
        <end position="83"/>
    </location>
</feature>
<feature type="region of interest" description="Disordered" evidence="4">
    <location>
        <begin position="210"/>
        <end position="233"/>
    </location>
</feature>
<feature type="compositionally biased region" description="Pro residues" evidence="4">
    <location>
        <begin position="362"/>
        <end position="375"/>
    </location>
</feature>
<protein>
    <recommendedName>
        <fullName evidence="7">Tetratricopeptide repeat protein</fullName>
    </recommendedName>
</protein>
<dbReference type="PROSITE" id="PS50005">
    <property type="entry name" value="TPR"/>
    <property type="match status" value="3"/>
</dbReference>
<dbReference type="SMART" id="SM00028">
    <property type="entry name" value="TPR"/>
    <property type="match status" value="4"/>
</dbReference>
<organism evidence="5 6">
    <name type="scientific">Mesoterricola sediminis</name>
    <dbReference type="NCBI Taxonomy" id="2927980"/>
    <lineage>
        <taxon>Bacteria</taxon>
        <taxon>Pseudomonadati</taxon>
        <taxon>Acidobacteriota</taxon>
        <taxon>Holophagae</taxon>
        <taxon>Holophagales</taxon>
        <taxon>Holophagaceae</taxon>
        <taxon>Mesoterricola</taxon>
    </lineage>
</organism>
<dbReference type="Proteomes" id="UP001228113">
    <property type="component" value="Chromosome"/>
</dbReference>
<dbReference type="AlphaFoldDB" id="A0AA48GWA4"/>
<dbReference type="Gene3D" id="1.25.40.10">
    <property type="entry name" value="Tetratricopeptide repeat domain"/>
    <property type="match status" value="1"/>
</dbReference>
<evidence type="ECO:0000313" key="6">
    <source>
        <dbReference type="Proteomes" id="UP001228113"/>
    </source>
</evidence>
<reference evidence="5" key="1">
    <citation type="journal article" date="2023" name="Int. J. Syst. Evol. Microbiol.">
        <title>Mesoterricola silvestris gen. nov., sp. nov., Mesoterricola sediminis sp. nov., Geothrix oryzae sp. nov., Geothrix edaphica sp. nov., Geothrix rubra sp. nov., and Geothrix limicola sp. nov., six novel members of Acidobacteriota isolated from soils.</title>
        <authorList>
            <person name="Itoh H."/>
            <person name="Sugisawa Y."/>
            <person name="Mise K."/>
            <person name="Xu Z."/>
            <person name="Kuniyasu M."/>
            <person name="Ushijima N."/>
            <person name="Kawano K."/>
            <person name="Kobayashi E."/>
            <person name="Shiratori Y."/>
            <person name="Masuda Y."/>
            <person name="Senoo K."/>
        </authorList>
    </citation>
    <scope>NUCLEOTIDE SEQUENCE</scope>
    <source>
        <strain evidence="5">W786</strain>
    </source>
</reference>
<accession>A0AA48GWA4</accession>
<feature type="region of interest" description="Disordered" evidence="4">
    <location>
        <begin position="361"/>
        <end position="380"/>
    </location>
</feature>
<dbReference type="RefSeq" id="WP_316410816.1">
    <property type="nucleotide sequence ID" value="NZ_AP027081.1"/>
</dbReference>
<dbReference type="InterPro" id="IPR051685">
    <property type="entry name" value="Ycf3/AcsC/BcsC/TPR_MFPF"/>
</dbReference>
<feature type="compositionally biased region" description="Low complexity" evidence="4">
    <location>
        <begin position="210"/>
        <end position="229"/>
    </location>
</feature>
<evidence type="ECO:0008006" key="7">
    <source>
        <dbReference type="Google" id="ProtNLM"/>
    </source>
</evidence>
<dbReference type="PANTHER" id="PTHR44943:SF8">
    <property type="entry name" value="TPR REPEAT-CONTAINING PROTEIN MJ0263"/>
    <property type="match status" value="1"/>
</dbReference>
<keyword evidence="6" id="KW-1185">Reference proteome</keyword>
<evidence type="ECO:0000256" key="1">
    <source>
        <dbReference type="ARBA" id="ARBA00022737"/>
    </source>
</evidence>
<gene>
    <name evidence="5" type="ORF">METESE_37500</name>
</gene>
<keyword evidence="2 3" id="KW-0802">TPR repeat</keyword>
<feature type="repeat" description="TPR" evidence="3">
    <location>
        <begin position="97"/>
        <end position="130"/>
    </location>
</feature>
<evidence type="ECO:0000256" key="4">
    <source>
        <dbReference type="SAM" id="MobiDB-lite"/>
    </source>
</evidence>
<evidence type="ECO:0000256" key="2">
    <source>
        <dbReference type="ARBA" id="ARBA00022803"/>
    </source>
</evidence>
<sequence length="628" mass="67223">MGSPYDPYLTQAEALFQAGDVVKAGQIWQAILKKDPTCQAARSGLYRVKAHFDARATQDGLEAPPLPGAPVPGAPRPGAPEPGAPDRQTHTPPPTEVNSLLEAGCALYDAGKPERAIATWELALKQDPENALARGYIDGARRELELRAAPPEAPAEAPDADRLVRDGCTLYDMGQTEDALAKWERALEADPGNALVRTYINGARRDLGLPPLAGAAEGPSASPAPEAGSRTGADEAERLVREGIQIYELGMADEAIEKWRRALDADPGQPDAQAYLDMAMRERGTGPTPTLPAVPAPPEPAHPVAEPGEDRILAAERLLRTRRIEEAAYSFQQLLEAGSRDPRVILGYQQCRTLLGAQAAPEAPPAHPVASPEPAPVEAAPVPAMPRTVTTRATTRGGPRPPRVARDLPVPEWLLTPRNVTIAGLAVVVLLTLSIIFRSYQRDVALREAVAAARNSAAAPAARKTQAPVLGETPAAIRAEADKAVSDDPLTAYYRAQECLRLDPGDAAAAQILDRAKAGLAALPPLPESPDLDKSLRDGDLDTARSTLLNRLRQAPDDAELKGRAKTVWLALVQARAGAEHYGDARDLLLQGRAMFPQDRTWLARLRLLEQIQALPKGQRAPWIPLLG</sequence>
<name>A0AA48GWA4_9BACT</name>
<dbReference type="InterPro" id="IPR011990">
    <property type="entry name" value="TPR-like_helical_dom_sf"/>
</dbReference>
<feature type="repeat" description="TPR" evidence="3">
    <location>
        <begin position="160"/>
        <end position="193"/>
    </location>
</feature>
<feature type="region of interest" description="Disordered" evidence="4">
    <location>
        <begin position="58"/>
        <end position="96"/>
    </location>
</feature>